<sequence>MLFGITFVFVYLSKPYLCLSIYLQKKQEKMYAHFACAKNNIKLLQASTICMADL</sequence>
<dbReference type="AlphaFoldDB" id="A0A2P2QP42"/>
<accession>A0A2P2QP42</accession>
<dbReference type="EMBL" id="GGEC01088254">
    <property type="protein sequence ID" value="MBX68738.1"/>
    <property type="molecule type" value="Transcribed_RNA"/>
</dbReference>
<protein>
    <submittedName>
        <fullName evidence="1">Uncharacterized protein</fullName>
    </submittedName>
</protein>
<proteinExistence type="predicted"/>
<organism evidence="1">
    <name type="scientific">Rhizophora mucronata</name>
    <name type="common">Asiatic mangrove</name>
    <dbReference type="NCBI Taxonomy" id="61149"/>
    <lineage>
        <taxon>Eukaryota</taxon>
        <taxon>Viridiplantae</taxon>
        <taxon>Streptophyta</taxon>
        <taxon>Embryophyta</taxon>
        <taxon>Tracheophyta</taxon>
        <taxon>Spermatophyta</taxon>
        <taxon>Magnoliopsida</taxon>
        <taxon>eudicotyledons</taxon>
        <taxon>Gunneridae</taxon>
        <taxon>Pentapetalae</taxon>
        <taxon>rosids</taxon>
        <taxon>fabids</taxon>
        <taxon>Malpighiales</taxon>
        <taxon>Rhizophoraceae</taxon>
        <taxon>Rhizophora</taxon>
    </lineage>
</organism>
<evidence type="ECO:0000313" key="1">
    <source>
        <dbReference type="EMBL" id="MBX68738.1"/>
    </source>
</evidence>
<name>A0A2P2QP42_RHIMU</name>
<reference evidence="1" key="1">
    <citation type="submission" date="2018-02" db="EMBL/GenBank/DDBJ databases">
        <title>Rhizophora mucronata_Transcriptome.</title>
        <authorList>
            <person name="Meera S.P."/>
            <person name="Sreeshan A."/>
            <person name="Augustine A."/>
        </authorList>
    </citation>
    <scope>NUCLEOTIDE SEQUENCE</scope>
    <source>
        <tissue evidence="1">Leaf</tissue>
    </source>
</reference>